<evidence type="ECO:0000256" key="2">
    <source>
        <dbReference type="ARBA" id="ARBA00012150"/>
    </source>
</evidence>
<dbReference type="InterPro" id="IPR017968">
    <property type="entry name" value="Acylphosphatase_CS"/>
</dbReference>
<feature type="active site" evidence="5">
    <location>
        <position position="36"/>
    </location>
</feature>
<dbReference type="AlphaFoldDB" id="A0A161YCV3"/>
<dbReference type="Proteomes" id="UP000076587">
    <property type="component" value="Unassembled WGS sequence"/>
</dbReference>
<evidence type="ECO:0000256" key="5">
    <source>
        <dbReference type="PROSITE-ProRule" id="PRU00520"/>
    </source>
</evidence>
<dbReference type="PROSITE" id="PS00150">
    <property type="entry name" value="ACYLPHOSPHATASE_1"/>
    <property type="match status" value="1"/>
</dbReference>
<dbReference type="OrthoDB" id="5295388at2"/>
<evidence type="ECO:0000259" key="7">
    <source>
        <dbReference type="PROSITE" id="PS51160"/>
    </source>
</evidence>
<dbReference type="Pfam" id="PF00708">
    <property type="entry name" value="Acylphosphatase"/>
    <property type="match status" value="1"/>
</dbReference>
<reference evidence="8 9" key="1">
    <citation type="submission" date="2013-07" db="EMBL/GenBank/DDBJ databases">
        <title>Comparative Genomic and Metabolomic Analysis of Twelve Strains of Pseudoalteromonas luteoviolacea.</title>
        <authorList>
            <person name="Vynne N.G."/>
            <person name="Mansson M."/>
            <person name="Gram L."/>
        </authorList>
    </citation>
    <scope>NUCLEOTIDE SEQUENCE [LARGE SCALE GENOMIC DNA]</scope>
    <source>
        <strain evidence="8 9">NCIMB 1942</strain>
    </source>
</reference>
<evidence type="ECO:0000256" key="4">
    <source>
        <dbReference type="ARBA" id="ARBA00047645"/>
    </source>
</evidence>
<comment type="caution">
    <text evidence="8">The sequence shown here is derived from an EMBL/GenBank/DDBJ whole genome shotgun (WGS) entry which is preliminary data.</text>
</comment>
<dbReference type="InterPro" id="IPR036046">
    <property type="entry name" value="Acylphosphatase-like_dom_sf"/>
</dbReference>
<dbReference type="Gene3D" id="3.30.70.100">
    <property type="match status" value="1"/>
</dbReference>
<dbReference type="InterPro" id="IPR001792">
    <property type="entry name" value="Acylphosphatase-like_dom"/>
</dbReference>
<evidence type="ECO:0000256" key="1">
    <source>
        <dbReference type="ARBA" id="ARBA00005614"/>
    </source>
</evidence>
<dbReference type="PROSITE" id="PS51160">
    <property type="entry name" value="ACYLPHOSPHATASE_3"/>
    <property type="match status" value="1"/>
</dbReference>
<accession>A0A161YCV3</accession>
<comment type="catalytic activity">
    <reaction evidence="4 5">
        <text>an acyl phosphate + H2O = a carboxylate + phosphate + H(+)</text>
        <dbReference type="Rhea" id="RHEA:14965"/>
        <dbReference type="ChEBI" id="CHEBI:15377"/>
        <dbReference type="ChEBI" id="CHEBI:15378"/>
        <dbReference type="ChEBI" id="CHEBI:29067"/>
        <dbReference type="ChEBI" id="CHEBI:43474"/>
        <dbReference type="ChEBI" id="CHEBI:59918"/>
        <dbReference type="EC" id="3.6.1.7"/>
    </reaction>
</comment>
<comment type="similarity">
    <text evidence="1 6">Belongs to the acylphosphatase family.</text>
</comment>
<dbReference type="EMBL" id="AUXT01000024">
    <property type="protein sequence ID" value="KZN57780.1"/>
    <property type="molecule type" value="Genomic_DNA"/>
</dbReference>
<name>A0A161YCV3_9GAMM</name>
<evidence type="ECO:0000256" key="3">
    <source>
        <dbReference type="ARBA" id="ARBA00015991"/>
    </source>
</evidence>
<dbReference type="RefSeq" id="WP_063375601.1">
    <property type="nucleotide sequence ID" value="NZ_AUXT01000024.1"/>
</dbReference>
<dbReference type="PANTHER" id="PTHR47268:SF4">
    <property type="entry name" value="ACYLPHOSPHATASE"/>
    <property type="match status" value="1"/>
</dbReference>
<dbReference type="NCBIfam" id="NF011000">
    <property type="entry name" value="PRK14426.1"/>
    <property type="match status" value="1"/>
</dbReference>
<sequence>MKSSKFIVTGVVQGVGFRYHTKQMATRLGLFGFVKNLPDRSVAVVVYGEQSQIDKLANWLQQGPALASVESVQEEDIVQEIYSSFEIY</sequence>
<protein>
    <recommendedName>
        <fullName evidence="3 5">acylphosphatase</fullName>
        <ecNumber evidence="2 5">3.6.1.7</ecNumber>
    </recommendedName>
</protein>
<dbReference type="EC" id="3.6.1.7" evidence="2 5"/>
<dbReference type="PANTHER" id="PTHR47268">
    <property type="entry name" value="ACYLPHOSPHATASE"/>
    <property type="match status" value="1"/>
</dbReference>
<keyword evidence="5" id="KW-0378">Hydrolase</keyword>
<evidence type="ECO:0000313" key="9">
    <source>
        <dbReference type="Proteomes" id="UP000076587"/>
    </source>
</evidence>
<dbReference type="PATRIC" id="fig|1365253.3.peg.580"/>
<proteinExistence type="inferred from homology"/>
<gene>
    <name evidence="8" type="ORF">N482_04575</name>
</gene>
<feature type="active site" evidence="5">
    <location>
        <position position="18"/>
    </location>
</feature>
<evidence type="ECO:0000313" key="8">
    <source>
        <dbReference type="EMBL" id="KZN57780.1"/>
    </source>
</evidence>
<dbReference type="GO" id="GO:0003998">
    <property type="term" value="F:acylphosphatase activity"/>
    <property type="evidence" value="ECO:0007669"/>
    <property type="project" value="UniProtKB-EC"/>
</dbReference>
<organism evidence="8 9">
    <name type="scientific">Pseudoalteromonas luteoviolacea NCIMB 1942</name>
    <dbReference type="NCBI Taxonomy" id="1365253"/>
    <lineage>
        <taxon>Bacteria</taxon>
        <taxon>Pseudomonadati</taxon>
        <taxon>Pseudomonadota</taxon>
        <taxon>Gammaproteobacteria</taxon>
        <taxon>Alteromonadales</taxon>
        <taxon>Pseudoalteromonadaceae</taxon>
        <taxon>Pseudoalteromonas</taxon>
    </lineage>
</organism>
<dbReference type="InterPro" id="IPR020456">
    <property type="entry name" value="Acylphosphatase"/>
</dbReference>
<dbReference type="SUPFAM" id="SSF54975">
    <property type="entry name" value="Acylphosphatase/BLUF domain-like"/>
    <property type="match status" value="1"/>
</dbReference>
<evidence type="ECO:0000256" key="6">
    <source>
        <dbReference type="RuleBase" id="RU004168"/>
    </source>
</evidence>
<feature type="domain" description="Acylphosphatase-like" evidence="7">
    <location>
        <begin position="3"/>
        <end position="88"/>
    </location>
</feature>